<comment type="caution">
    <text evidence="2">The sequence shown here is derived from an EMBL/GenBank/DDBJ whole genome shotgun (WGS) entry which is preliminary data.</text>
</comment>
<gene>
    <name evidence="2" type="ORF">DLM85_15760</name>
</gene>
<dbReference type="EMBL" id="QHKM01000004">
    <property type="protein sequence ID" value="RAK66148.1"/>
    <property type="molecule type" value="Genomic_DNA"/>
</dbReference>
<reference evidence="3" key="1">
    <citation type="submission" date="2018-05" db="EMBL/GenBank/DDBJ databases">
        <authorList>
            <person name="Nie L."/>
        </authorList>
    </citation>
    <scope>NUCLEOTIDE SEQUENCE [LARGE SCALE GENOMIC DNA]</scope>
    <source>
        <strain evidence="3">NL</strain>
    </source>
</reference>
<evidence type="ECO:0000313" key="3">
    <source>
        <dbReference type="Proteomes" id="UP000248553"/>
    </source>
</evidence>
<accession>A0A328BMC5</accession>
<keyword evidence="3" id="KW-1185">Reference proteome</keyword>
<evidence type="ECO:0000313" key="2">
    <source>
        <dbReference type="EMBL" id="RAK66148.1"/>
    </source>
</evidence>
<organism evidence="2 3">
    <name type="scientific">Hymenobacter edaphi</name>
    <dbReference type="NCBI Taxonomy" id="2211146"/>
    <lineage>
        <taxon>Bacteria</taxon>
        <taxon>Pseudomonadati</taxon>
        <taxon>Bacteroidota</taxon>
        <taxon>Cytophagia</taxon>
        <taxon>Cytophagales</taxon>
        <taxon>Hymenobacteraceae</taxon>
        <taxon>Hymenobacter</taxon>
    </lineage>
</organism>
<dbReference type="OrthoDB" id="893781at2"/>
<proteinExistence type="predicted"/>
<feature type="region of interest" description="Disordered" evidence="1">
    <location>
        <begin position="63"/>
        <end position="85"/>
    </location>
</feature>
<name>A0A328BMC5_9BACT</name>
<evidence type="ECO:0000256" key="1">
    <source>
        <dbReference type="SAM" id="MobiDB-lite"/>
    </source>
</evidence>
<dbReference type="AlphaFoldDB" id="A0A328BMC5"/>
<sequence>MSYVPNPNHMRAPHHLSTVELQQALDELDTKIKTLHARANTTAAGAPHHYHEHIAALEVKRRQLGEQLGDADRSTPADDDRSGSVWTDLKRGIDTLREDISKLF</sequence>
<dbReference type="Proteomes" id="UP000248553">
    <property type="component" value="Unassembled WGS sequence"/>
</dbReference>
<protein>
    <submittedName>
        <fullName evidence="2">Uncharacterized protein</fullName>
    </submittedName>
</protein>